<evidence type="ECO:0000313" key="1">
    <source>
        <dbReference type="EMBL" id="QHL89134.1"/>
    </source>
</evidence>
<dbReference type="RefSeq" id="WP_160694197.1">
    <property type="nucleotide sequence ID" value="NZ_CP047897.1"/>
</dbReference>
<keyword evidence="2" id="KW-1185">Reference proteome</keyword>
<dbReference type="InterPro" id="IPR011322">
    <property type="entry name" value="N-reg_PII-like_a/b"/>
</dbReference>
<name>A0A6P1P3V3_9BACT</name>
<dbReference type="Proteomes" id="UP000464214">
    <property type="component" value="Chromosome"/>
</dbReference>
<protein>
    <submittedName>
        <fullName evidence="1">DUF2007 domain-containing protein</fullName>
    </submittedName>
</protein>
<organism evidence="1 2">
    <name type="scientific">Nibribacter ruber</name>
    <dbReference type="NCBI Taxonomy" id="2698458"/>
    <lineage>
        <taxon>Bacteria</taxon>
        <taxon>Pseudomonadati</taxon>
        <taxon>Bacteroidota</taxon>
        <taxon>Cytophagia</taxon>
        <taxon>Cytophagales</taxon>
        <taxon>Hymenobacteraceae</taxon>
        <taxon>Nibribacter</taxon>
    </lineage>
</organism>
<gene>
    <name evidence="1" type="ORF">GU926_17535</name>
</gene>
<dbReference type="SUPFAM" id="SSF54913">
    <property type="entry name" value="GlnB-like"/>
    <property type="match status" value="1"/>
</dbReference>
<dbReference type="AlphaFoldDB" id="A0A6P1P3V3"/>
<reference evidence="1 2" key="1">
    <citation type="submission" date="2020-01" db="EMBL/GenBank/DDBJ databases">
        <authorList>
            <person name="Kim M."/>
        </authorList>
    </citation>
    <scope>NUCLEOTIDE SEQUENCE [LARGE SCALE GENOMIC DNA]</scope>
    <source>
        <strain evidence="1 2">BT10</strain>
    </source>
</reference>
<accession>A0A6P1P3V3</accession>
<proteinExistence type="predicted"/>
<dbReference type="EMBL" id="CP047897">
    <property type="protein sequence ID" value="QHL89134.1"/>
    <property type="molecule type" value="Genomic_DNA"/>
</dbReference>
<dbReference type="KEGG" id="nib:GU926_17535"/>
<evidence type="ECO:0000313" key="2">
    <source>
        <dbReference type="Proteomes" id="UP000464214"/>
    </source>
</evidence>
<sequence length="138" mass="15477">MKDELVTISTYSSAIDAHLAKNKLESEGILAFLFDENMVSLNPLYNISVGGIKLKTLQSDRAQALAVLDYVQDQPYTNEQNEAIACPRCGSENISYAYDSSNRLKSFTGFLVALFTFSLPLLPKDRYTCHQCHLVFQK</sequence>